<evidence type="ECO:0000313" key="7">
    <source>
        <dbReference type="EMBL" id="THG28164.1"/>
    </source>
</evidence>
<sequence length="93" mass="10099">MLASLGADIADIVEARQGSNNDDEHDPEGATLAFERSQADALRRSNELRLVEIDRAQERIRQGGFGICAACFAPIAVARLEARPWADRCVSCA</sequence>
<evidence type="ECO:0000256" key="5">
    <source>
        <dbReference type="SAM" id="MobiDB-lite"/>
    </source>
</evidence>
<dbReference type="AlphaFoldDB" id="A0A4S4FF15"/>
<evidence type="ECO:0000256" key="4">
    <source>
        <dbReference type="PROSITE-ProRule" id="PRU00510"/>
    </source>
</evidence>
<dbReference type="Gene3D" id="1.20.120.910">
    <property type="entry name" value="DksA, coiled-coil domain"/>
    <property type="match status" value="1"/>
</dbReference>
<evidence type="ECO:0000313" key="8">
    <source>
        <dbReference type="Proteomes" id="UP000309133"/>
    </source>
</evidence>
<dbReference type="Pfam" id="PF01258">
    <property type="entry name" value="zf-dskA_traR"/>
    <property type="match status" value="1"/>
</dbReference>
<dbReference type="PANTHER" id="PTHR33823:SF4">
    <property type="entry name" value="GENERAL STRESS PROTEIN 16O"/>
    <property type="match status" value="1"/>
</dbReference>
<feature type="region of interest" description="Disordered" evidence="5">
    <location>
        <begin position="14"/>
        <end position="38"/>
    </location>
</feature>
<proteinExistence type="predicted"/>
<dbReference type="GO" id="GO:0008270">
    <property type="term" value="F:zinc ion binding"/>
    <property type="evidence" value="ECO:0007669"/>
    <property type="project" value="UniProtKB-KW"/>
</dbReference>
<keyword evidence="2" id="KW-0863">Zinc-finger</keyword>
<accession>A0A4S4FF15</accession>
<dbReference type="PROSITE" id="PS51128">
    <property type="entry name" value="ZF_DKSA_2"/>
    <property type="match status" value="1"/>
</dbReference>
<dbReference type="OrthoDB" id="1121111at2"/>
<gene>
    <name evidence="7" type="ORF">E6C64_18720</name>
</gene>
<protein>
    <submittedName>
        <fullName evidence="7">Molecular chaperone DnaK</fullName>
    </submittedName>
</protein>
<keyword evidence="8" id="KW-1185">Reference proteome</keyword>
<evidence type="ECO:0000259" key="6">
    <source>
        <dbReference type="Pfam" id="PF01258"/>
    </source>
</evidence>
<feature type="zinc finger region" description="dksA C4-type" evidence="4">
    <location>
        <begin position="68"/>
        <end position="92"/>
    </location>
</feature>
<evidence type="ECO:0000256" key="2">
    <source>
        <dbReference type="ARBA" id="ARBA00022771"/>
    </source>
</evidence>
<keyword evidence="1" id="KW-0479">Metal-binding</keyword>
<dbReference type="Proteomes" id="UP000309133">
    <property type="component" value="Unassembled WGS sequence"/>
</dbReference>
<name>A0A4S4FF15_9MICO</name>
<dbReference type="EMBL" id="SSSM01000007">
    <property type="protein sequence ID" value="THG28164.1"/>
    <property type="molecule type" value="Genomic_DNA"/>
</dbReference>
<reference evidence="7 8" key="1">
    <citation type="submission" date="2019-04" db="EMBL/GenBank/DDBJ databases">
        <authorList>
            <person name="Jiang L."/>
        </authorList>
    </citation>
    <scope>NUCLEOTIDE SEQUENCE [LARGE SCALE GENOMIC DNA]</scope>
    <source>
        <strain evidence="7 8">YIM 131853</strain>
    </source>
</reference>
<evidence type="ECO:0000256" key="3">
    <source>
        <dbReference type="ARBA" id="ARBA00022833"/>
    </source>
</evidence>
<comment type="caution">
    <text evidence="7">The sequence shown here is derived from an EMBL/GenBank/DDBJ whole genome shotgun (WGS) entry which is preliminary data.</text>
</comment>
<dbReference type="InterPro" id="IPR000962">
    <property type="entry name" value="Znf_DskA_TraR"/>
</dbReference>
<dbReference type="SUPFAM" id="SSF57716">
    <property type="entry name" value="Glucocorticoid receptor-like (DNA-binding domain)"/>
    <property type="match status" value="1"/>
</dbReference>
<feature type="domain" description="Zinc finger DksA/TraR C4-type" evidence="6">
    <location>
        <begin position="63"/>
        <end position="93"/>
    </location>
</feature>
<keyword evidence="3" id="KW-0862">Zinc</keyword>
<dbReference type="PANTHER" id="PTHR33823">
    <property type="entry name" value="RNA POLYMERASE-BINDING TRANSCRIPTION FACTOR DKSA-RELATED"/>
    <property type="match status" value="1"/>
</dbReference>
<evidence type="ECO:0000256" key="1">
    <source>
        <dbReference type="ARBA" id="ARBA00022723"/>
    </source>
</evidence>
<organism evidence="7 8">
    <name type="scientific">Naasia lichenicola</name>
    <dbReference type="NCBI Taxonomy" id="2565933"/>
    <lineage>
        <taxon>Bacteria</taxon>
        <taxon>Bacillati</taxon>
        <taxon>Actinomycetota</taxon>
        <taxon>Actinomycetes</taxon>
        <taxon>Micrococcales</taxon>
        <taxon>Microbacteriaceae</taxon>
        <taxon>Naasia</taxon>
    </lineage>
</organism>